<dbReference type="GO" id="GO:0046872">
    <property type="term" value="F:metal ion binding"/>
    <property type="evidence" value="ECO:0007669"/>
    <property type="project" value="UniProtKB-KW"/>
</dbReference>
<dbReference type="NCBIfam" id="NF009603">
    <property type="entry name" value="PRK13055.1"/>
    <property type="match status" value="1"/>
</dbReference>
<dbReference type="SMART" id="SM00046">
    <property type="entry name" value="DAGKc"/>
    <property type="match status" value="1"/>
</dbReference>
<evidence type="ECO:0000313" key="14">
    <source>
        <dbReference type="EMBL" id="MBM7589576.1"/>
    </source>
</evidence>
<dbReference type="InterPro" id="IPR016064">
    <property type="entry name" value="NAD/diacylglycerol_kinase_sf"/>
</dbReference>
<reference evidence="14" key="1">
    <citation type="submission" date="2021-01" db="EMBL/GenBank/DDBJ databases">
        <title>Genomic Encyclopedia of Type Strains, Phase IV (KMG-IV): sequencing the most valuable type-strain genomes for metagenomic binning, comparative biology and taxonomic classification.</title>
        <authorList>
            <person name="Goeker M."/>
        </authorList>
    </citation>
    <scope>NUCLEOTIDE SEQUENCE</scope>
    <source>
        <strain evidence="14">DSM 25523</strain>
    </source>
</reference>
<dbReference type="AlphaFoldDB" id="A0A939BUH8"/>
<dbReference type="InterPro" id="IPR017438">
    <property type="entry name" value="ATP-NAD_kinase_N"/>
</dbReference>
<protein>
    <submittedName>
        <fullName evidence="14">Diacylglycerol kinase (ATP)</fullName>
        <ecNumber evidence="14">2.7.1.107</ecNumber>
    </submittedName>
</protein>
<dbReference type="Gene3D" id="2.60.200.40">
    <property type="match status" value="1"/>
</dbReference>
<dbReference type="PANTHER" id="PTHR12358:SF106">
    <property type="entry name" value="LIPID KINASE YEGS"/>
    <property type="match status" value="1"/>
</dbReference>
<dbReference type="EC" id="2.7.1.107" evidence="14"/>
<accession>A0A939BUH8</accession>
<keyword evidence="12" id="KW-1208">Phospholipid metabolism</keyword>
<dbReference type="InterPro" id="IPR050187">
    <property type="entry name" value="Lipid_Phosphate_FormReg"/>
</dbReference>
<dbReference type="GO" id="GO:0005524">
    <property type="term" value="F:ATP binding"/>
    <property type="evidence" value="ECO:0007669"/>
    <property type="project" value="UniProtKB-KW"/>
</dbReference>
<keyword evidence="9" id="KW-0460">Magnesium</keyword>
<dbReference type="GO" id="GO:0008654">
    <property type="term" value="P:phospholipid biosynthetic process"/>
    <property type="evidence" value="ECO:0007669"/>
    <property type="project" value="UniProtKB-KW"/>
</dbReference>
<dbReference type="InterPro" id="IPR045540">
    <property type="entry name" value="YegS/DAGK_C"/>
</dbReference>
<dbReference type="EMBL" id="JAFBEB010000003">
    <property type="protein sequence ID" value="MBM7589576.1"/>
    <property type="molecule type" value="Genomic_DNA"/>
</dbReference>
<organism evidence="14 15">
    <name type="scientific">Brevibacillus fulvus</name>
    <dbReference type="NCBI Taxonomy" id="1125967"/>
    <lineage>
        <taxon>Bacteria</taxon>
        <taxon>Bacillati</taxon>
        <taxon>Bacillota</taxon>
        <taxon>Bacilli</taxon>
        <taxon>Bacillales</taxon>
        <taxon>Paenibacillaceae</taxon>
        <taxon>Brevibacillus</taxon>
    </lineage>
</organism>
<dbReference type="GO" id="GO:0005886">
    <property type="term" value="C:plasma membrane"/>
    <property type="evidence" value="ECO:0007669"/>
    <property type="project" value="TreeGrafter"/>
</dbReference>
<keyword evidence="11" id="KW-0594">Phospholipid biosynthesis</keyword>
<feature type="domain" description="DAGKc" evidence="13">
    <location>
        <begin position="1"/>
        <end position="132"/>
    </location>
</feature>
<evidence type="ECO:0000256" key="4">
    <source>
        <dbReference type="ARBA" id="ARBA00022679"/>
    </source>
</evidence>
<keyword evidence="15" id="KW-1185">Reference proteome</keyword>
<dbReference type="Pfam" id="PF19279">
    <property type="entry name" value="YegS_C"/>
    <property type="match status" value="1"/>
</dbReference>
<evidence type="ECO:0000259" key="13">
    <source>
        <dbReference type="PROSITE" id="PS50146"/>
    </source>
</evidence>
<evidence type="ECO:0000256" key="7">
    <source>
        <dbReference type="ARBA" id="ARBA00022777"/>
    </source>
</evidence>
<evidence type="ECO:0000256" key="9">
    <source>
        <dbReference type="ARBA" id="ARBA00022842"/>
    </source>
</evidence>
<keyword evidence="5" id="KW-0479">Metal-binding</keyword>
<evidence type="ECO:0000256" key="1">
    <source>
        <dbReference type="ARBA" id="ARBA00001946"/>
    </source>
</evidence>
<evidence type="ECO:0000256" key="10">
    <source>
        <dbReference type="ARBA" id="ARBA00023098"/>
    </source>
</evidence>
<evidence type="ECO:0000256" key="3">
    <source>
        <dbReference type="ARBA" id="ARBA00022516"/>
    </source>
</evidence>
<evidence type="ECO:0000256" key="8">
    <source>
        <dbReference type="ARBA" id="ARBA00022840"/>
    </source>
</evidence>
<dbReference type="NCBIfam" id="NF009874">
    <property type="entry name" value="PRK13337.1"/>
    <property type="match status" value="1"/>
</dbReference>
<keyword evidence="4 14" id="KW-0808">Transferase</keyword>
<evidence type="ECO:0000256" key="2">
    <source>
        <dbReference type="ARBA" id="ARBA00005983"/>
    </source>
</evidence>
<dbReference type="Gene3D" id="3.40.50.10330">
    <property type="entry name" value="Probable inorganic polyphosphate/atp-NAD kinase, domain 1"/>
    <property type="match status" value="1"/>
</dbReference>
<proteinExistence type="inferred from homology"/>
<evidence type="ECO:0000313" key="15">
    <source>
        <dbReference type="Proteomes" id="UP000717624"/>
    </source>
</evidence>
<evidence type="ECO:0000256" key="5">
    <source>
        <dbReference type="ARBA" id="ARBA00022723"/>
    </source>
</evidence>
<dbReference type="RefSeq" id="WP_204517304.1">
    <property type="nucleotide sequence ID" value="NZ_BAABIN010000038.1"/>
</dbReference>
<evidence type="ECO:0000256" key="12">
    <source>
        <dbReference type="ARBA" id="ARBA00023264"/>
    </source>
</evidence>
<name>A0A939BUH8_9BACL</name>
<keyword evidence="3" id="KW-0444">Lipid biosynthesis</keyword>
<sequence>MKKARLIYNPSSGREIIRRRLPDILDMLETAGYETSSYATKGANDATEQAERAARSGYDLVIAAGGDGTIYEVLNGLAERKTRPKLGIIPCGTTNDFARAIGLPMKSISRACKIITEGKTQKIDVGRVNNRYFINIAGGGFLTNLTYEVPSKLKTLIGQLAYYVKGLEKLPSVHPFHIRLETRDRVVIDDEVMIFLVANSNSVGGFERLAPKAQLSDGKLDCIVVKKCNLAEFIRLTTLAIRGEHIKDPNVFYFQTDYLKATTAGSQHVELNLDGELGGELPCECQVLPGHVEVFVP</sequence>
<dbReference type="PROSITE" id="PS50146">
    <property type="entry name" value="DAGK"/>
    <property type="match status" value="1"/>
</dbReference>
<keyword evidence="8" id="KW-0067">ATP-binding</keyword>
<keyword evidence="10" id="KW-0443">Lipid metabolism</keyword>
<dbReference type="InterPro" id="IPR001206">
    <property type="entry name" value="Diacylglycerol_kinase_cat_dom"/>
</dbReference>
<evidence type="ECO:0000256" key="11">
    <source>
        <dbReference type="ARBA" id="ARBA00023209"/>
    </source>
</evidence>
<dbReference type="Pfam" id="PF00781">
    <property type="entry name" value="DAGK_cat"/>
    <property type="match status" value="1"/>
</dbReference>
<dbReference type="GO" id="GO:0004143">
    <property type="term" value="F:ATP-dependent diacylglycerol kinase activity"/>
    <property type="evidence" value="ECO:0007669"/>
    <property type="project" value="UniProtKB-EC"/>
</dbReference>
<comment type="caution">
    <text evidence="14">The sequence shown here is derived from an EMBL/GenBank/DDBJ whole genome shotgun (WGS) entry which is preliminary data.</text>
</comment>
<dbReference type="InterPro" id="IPR005218">
    <property type="entry name" value="Diacylglycerol/lipid_kinase"/>
</dbReference>
<keyword evidence="7 14" id="KW-0418">Kinase</keyword>
<comment type="similarity">
    <text evidence="2">Belongs to the diacylglycerol/lipid kinase family.</text>
</comment>
<dbReference type="NCBIfam" id="TIGR00147">
    <property type="entry name" value="YegS/Rv2252/BmrU family lipid kinase"/>
    <property type="match status" value="1"/>
</dbReference>
<dbReference type="PANTHER" id="PTHR12358">
    <property type="entry name" value="SPHINGOSINE KINASE"/>
    <property type="match status" value="1"/>
</dbReference>
<gene>
    <name evidence="14" type="ORF">JOD01_001176</name>
</gene>
<evidence type="ECO:0000256" key="6">
    <source>
        <dbReference type="ARBA" id="ARBA00022741"/>
    </source>
</evidence>
<dbReference type="SUPFAM" id="SSF111331">
    <property type="entry name" value="NAD kinase/diacylglycerol kinase-like"/>
    <property type="match status" value="1"/>
</dbReference>
<keyword evidence="6" id="KW-0547">Nucleotide-binding</keyword>
<comment type="cofactor">
    <cofactor evidence="1">
        <name>Mg(2+)</name>
        <dbReference type="ChEBI" id="CHEBI:18420"/>
    </cofactor>
</comment>
<dbReference type="Proteomes" id="UP000717624">
    <property type="component" value="Unassembled WGS sequence"/>
</dbReference>